<accession>A0A4Z2ISU6</accession>
<dbReference type="EMBL" id="SRLO01000056">
    <property type="protein sequence ID" value="TNN80253.1"/>
    <property type="molecule type" value="Genomic_DNA"/>
</dbReference>
<evidence type="ECO:0000256" key="1">
    <source>
        <dbReference type="SAM" id="MobiDB-lite"/>
    </source>
</evidence>
<protein>
    <submittedName>
        <fullName evidence="3">Uncharacterized protein</fullName>
    </submittedName>
</protein>
<gene>
    <name evidence="3" type="ORF">EYF80_009578</name>
</gene>
<feature type="region of interest" description="Disordered" evidence="1">
    <location>
        <begin position="1"/>
        <end position="23"/>
    </location>
</feature>
<organism evidence="3 4">
    <name type="scientific">Liparis tanakae</name>
    <name type="common">Tanaka's snailfish</name>
    <dbReference type="NCBI Taxonomy" id="230148"/>
    <lineage>
        <taxon>Eukaryota</taxon>
        <taxon>Metazoa</taxon>
        <taxon>Chordata</taxon>
        <taxon>Craniata</taxon>
        <taxon>Vertebrata</taxon>
        <taxon>Euteleostomi</taxon>
        <taxon>Actinopterygii</taxon>
        <taxon>Neopterygii</taxon>
        <taxon>Teleostei</taxon>
        <taxon>Neoteleostei</taxon>
        <taxon>Acanthomorphata</taxon>
        <taxon>Eupercaria</taxon>
        <taxon>Perciformes</taxon>
        <taxon>Cottioidei</taxon>
        <taxon>Cottales</taxon>
        <taxon>Liparidae</taxon>
        <taxon>Liparis</taxon>
    </lineage>
</organism>
<proteinExistence type="predicted"/>
<dbReference type="Proteomes" id="UP000314294">
    <property type="component" value="Unassembled WGS sequence"/>
</dbReference>
<feature type="compositionally biased region" description="Basic and acidic residues" evidence="1">
    <location>
        <begin position="1"/>
        <end position="22"/>
    </location>
</feature>
<keyword evidence="2" id="KW-1133">Transmembrane helix</keyword>
<sequence length="123" mass="13828">MEKGTEQRRRSTSRSLHDTNVKRKERRYPSGWFPHRVQIGGQLLDGGLQVVHSFQTILKETEQEAPISAPLISVLIIPCCLACSFFSFSILVLVGNNITGVKEYTHIHDRTINATVPAGIWAR</sequence>
<evidence type="ECO:0000313" key="3">
    <source>
        <dbReference type="EMBL" id="TNN80253.1"/>
    </source>
</evidence>
<dbReference type="AlphaFoldDB" id="A0A4Z2ISU6"/>
<evidence type="ECO:0000256" key="2">
    <source>
        <dbReference type="SAM" id="Phobius"/>
    </source>
</evidence>
<comment type="caution">
    <text evidence="3">The sequence shown here is derived from an EMBL/GenBank/DDBJ whole genome shotgun (WGS) entry which is preliminary data.</text>
</comment>
<name>A0A4Z2ISU6_9TELE</name>
<feature type="transmembrane region" description="Helical" evidence="2">
    <location>
        <begin position="71"/>
        <end position="94"/>
    </location>
</feature>
<keyword evidence="2" id="KW-0812">Transmembrane</keyword>
<reference evidence="3 4" key="1">
    <citation type="submission" date="2019-03" db="EMBL/GenBank/DDBJ databases">
        <title>First draft genome of Liparis tanakae, snailfish: a comprehensive survey of snailfish specific genes.</title>
        <authorList>
            <person name="Kim W."/>
            <person name="Song I."/>
            <person name="Jeong J.-H."/>
            <person name="Kim D."/>
            <person name="Kim S."/>
            <person name="Ryu S."/>
            <person name="Song J.Y."/>
            <person name="Lee S.K."/>
        </authorList>
    </citation>
    <scope>NUCLEOTIDE SEQUENCE [LARGE SCALE GENOMIC DNA]</scope>
    <source>
        <tissue evidence="3">Muscle</tissue>
    </source>
</reference>
<keyword evidence="4" id="KW-1185">Reference proteome</keyword>
<evidence type="ECO:0000313" key="4">
    <source>
        <dbReference type="Proteomes" id="UP000314294"/>
    </source>
</evidence>
<keyword evidence="2" id="KW-0472">Membrane</keyword>